<comment type="caution">
    <text evidence="2">The sequence shown here is derived from an EMBL/GenBank/DDBJ whole genome shotgun (WGS) entry which is preliminary data.</text>
</comment>
<gene>
    <name evidence="2" type="ORF">Tsubulata_007854</name>
</gene>
<feature type="region of interest" description="Disordered" evidence="1">
    <location>
        <begin position="44"/>
        <end position="72"/>
    </location>
</feature>
<name>A0A9Q0GGD3_9ROSI</name>
<dbReference type="GO" id="GO:0008821">
    <property type="term" value="F:crossover junction DNA endonuclease activity"/>
    <property type="evidence" value="ECO:0007669"/>
    <property type="project" value="InterPro"/>
</dbReference>
<dbReference type="AlphaFoldDB" id="A0A9Q0GGD3"/>
<evidence type="ECO:0000313" key="3">
    <source>
        <dbReference type="Proteomes" id="UP001141552"/>
    </source>
</evidence>
<evidence type="ECO:0000256" key="1">
    <source>
        <dbReference type="SAM" id="MobiDB-lite"/>
    </source>
</evidence>
<feature type="region of interest" description="Disordered" evidence="1">
    <location>
        <begin position="1"/>
        <end position="20"/>
    </location>
</feature>
<sequence length="304" mass="32774">METLAHQIRPQTQPKPQCMNPLISKLRPTNLSSSLHRLKPLCTLTNSPALTSPKTTKKPSRSSTTNGGTVKTKPFITKGAEAAQLKLDWLESLTCPLPDNGSTEKGLNAGGFVGEGDLVRCNAGSSWVVGVDPDTSGALALLNLDGGGCSARVFDAPHLKIMVGNRTRKRLDVKSMVQLLRSFDIPIGTTAYIEQSIPFPKDGKQGWWSGGFNYGLWIGVLVASGFSVIPVPSSTWKNEFEYSGAKNMKDDSRRIASEIFPALSSLLNRKKDHGRAEALLIAAYGKDHKAKSASSSVLEELPLN</sequence>
<dbReference type="Proteomes" id="UP001141552">
    <property type="component" value="Unassembled WGS sequence"/>
</dbReference>
<reference evidence="2" key="1">
    <citation type="submission" date="2022-02" db="EMBL/GenBank/DDBJ databases">
        <authorList>
            <person name="Henning P.M."/>
            <person name="McCubbin A.G."/>
            <person name="Shore J.S."/>
        </authorList>
    </citation>
    <scope>NUCLEOTIDE SEQUENCE</scope>
    <source>
        <strain evidence="2">F60SS</strain>
        <tissue evidence="2">Leaves</tissue>
    </source>
</reference>
<dbReference type="PANTHER" id="PTHR36015">
    <property type="entry name" value="HOLLIDAY JUNCTION RESOLVASE MOC1, CHLOROPLASTIC-RELATED"/>
    <property type="match status" value="1"/>
</dbReference>
<proteinExistence type="predicted"/>
<accession>A0A9Q0GGD3</accession>
<keyword evidence="3" id="KW-1185">Reference proteome</keyword>
<dbReference type="OrthoDB" id="1910737at2759"/>
<organism evidence="2 3">
    <name type="scientific">Turnera subulata</name>
    <dbReference type="NCBI Taxonomy" id="218843"/>
    <lineage>
        <taxon>Eukaryota</taxon>
        <taxon>Viridiplantae</taxon>
        <taxon>Streptophyta</taxon>
        <taxon>Embryophyta</taxon>
        <taxon>Tracheophyta</taxon>
        <taxon>Spermatophyta</taxon>
        <taxon>Magnoliopsida</taxon>
        <taxon>eudicotyledons</taxon>
        <taxon>Gunneridae</taxon>
        <taxon>Pentapetalae</taxon>
        <taxon>rosids</taxon>
        <taxon>fabids</taxon>
        <taxon>Malpighiales</taxon>
        <taxon>Passifloraceae</taxon>
        <taxon>Turnera</taxon>
    </lineage>
</organism>
<dbReference type="CDD" id="cd22992">
    <property type="entry name" value="MOC1"/>
    <property type="match status" value="1"/>
</dbReference>
<reference evidence="2" key="2">
    <citation type="journal article" date="2023" name="Plants (Basel)">
        <title>Annotation of the Turnera subulata (Passifloraceae) Draft Genome Reveals the S-Locus Evolved after the Divergence of Turneroideae from Passifloroideae in a Stepwise Manner.</title>
        <authorList>
            <person name="Henning P.M."/>
            <person name="Roalson E.H."/>
            <person name="Mir W."/>
            <person name="McCubbin A.G."/>
            <person name="Shore J.S."/>
        </authorList>
    </citation>
    <scope>NUCLEOTIDE SEQUENCE</scope>
    <source>
        <strain evidence="2">F60SS</strain>
    </source>
</reference>
<dbReference type="InterPro" id="IPR045290">
    <property type="entry name" value="MOC1-like"/>
</dbReference>
<dbReference type="PANTHER" id="PTHR36015:SF6">
    <property type="entry name" value="HOLLIDAY JUNCTION RESOLVASE MOC1, CHLOROPLASTIC-RELATED"/>
    <property type="match status" value="1"/>
</dbReference>
<protein>
    <submittedName>
        <fullName evidence="2">Uncharacterized protein</fullName>
    </submittedName>
</protein>
<dbReference type="EMBL" id="JAKUCV010000874">
    <property type="protein sequence ID" value="KAJ4848555.1"/>
    <property type="molecule type" value="Genomic_DNA"/>
</dbReference>
<evidence type="ECO:0000313" key="2">
    <source>
        <dbReference type="EMBL" id="KAJ4848555.1"/>
    </source>
</evidence>